<gene>
    <name evidence="1" type="ORF">RHMOL_Rhmol07G0083300</name>
</gene>
<evidence type="ECO:0000313" key="1">
    <source>
        <dbReference type="EMBL" id="KAI8546021.1"/>
    </source>
</evidence>
<accession>A0ACC0MZJ5</accession>
<name>A0ACC0MZJ5_RHOML</name>
<keyword evidence="2" id="KW-1185">Reference proteome</keyword>
<protein>
    <submittedName>
        <fullName evidence="1">Uncharacterized protein</fullName>
    </submittedName>
</protein>
<dbReference type="Proteomes" id="UP001062846">
    <property type="component" value="Chromosome 7"/>
</dbReference>
<organism evidence="1 2">
    <name type="scientific">Rhododendron molle</name>
    <name type="common">Chinese azalea</name>
    <name type="synonym">Azalea mollis</name>
    <dbReference type="NCBI Taxonomy" id="49168"/>
    <lineage>
        <taxon>Eukaryota</taxon>
        <taxon>Viridiplantae</taxon>
        <taxon>Streptophyta</taxon>
        <taxon>Embryophyta</taxon>
        <taxon>Tracheophyta</taxon>
        <taxon>Spermatophyta</taxon>
        <taxon>Magnoliopsida</taxon>
        <taxon>eudicotyledons</taxon>
        <taxon>Gunneridae</taxon>
        <taxon>Pentapetalae</taxon>
        <taxon>asterids</taxon>
        <taxon>Ericales</taxon>
        <taxon>Ericaceae</taxon>
        <taxon>Ericoideae</taxon>
        <taxon>Rhodoreae</taxon>
        <taxon>Rhododendron</taxon>
    </lineage>
</organism>
<comment type="caution">
    <text evidence="1">The sequence shown here is derived from an EMBL/GenBank/DDBJ whole genome shotgun (WGS) entry which is preliminary data.</text>
</comment>
<dbReference type="EMBL" id="CM046394">
    <property type="protein sequence ID" value="KAI8546021.1"/>
    <property type="molecule type" value="Genomic_DNA"/>
</dbReference>
<proteinExistence type="predicted"/>
<evidence type="ECO:0000313" key="2">
    <source>
        <dbReference type="Proteomes" id="UP001062846"/>
    </source>
</evidence>
<sequence length="559" mass="63560">MESTTATTRLFSPKSSSLIRNSFHSFLKPSKTHLPAIAHLHLKYFTNNPIPFKTPNTTRPGFSIVQTRATVEETDRVADSRLLVDQEEEQQPNKEVEECVKVLKNAAKTRQVAAKEGLSALSVMEKAKLDPSGFLETLGGRSKSPGRTWMLIFTAKSGSKSGGYIPITAVQRFDAAAKRIENGVFLGPLGCLTFEGRGKHRDREISRSRFLRDFSRLLRDFLLLRFTVSAIRGVIPAVFYFFSCESSSYELSDEFMVLFLSFLYAGACRGNTHTHRGRGISTRLGPDVAPLHPPIELGDGRKKGLGHCWYLKRITELHVFGPTMVWLFRKLRAKSENKEAMAGFWKRRSPFDRNSDHLHCWGEAGHLRGVVVSPREGYSIEEHQLCHIYLVSEILIDVESVLCGYLRCSLMVAVGARFRFFALSAAVHSTSVSVLPRPSFLHPKRRAYEGSYCNQFLQHKVAAENILKLQLYSAVTVFAHHFQSFFHDQIIAEIVFRMNNFEWKVPRQNGHLQPIGMEVLQNRLRLQDSDLVFIAVKDPSDIWLFVLSSYGSEQMYFWF</sequence>
<reference evidence="1" key="1">
    <citation type="submission" date="2022-02" db="EMBL/GenBank/DDBJ databases">
        <title>Plant Genome Project.</title>
        <authorList>
            <person name="Zhang R.-G."/>
        </authorList>
    </citation>
    <scope>NUCLEOTIDE SEQUENCE</scope>
    <source>
        <strain evidence="1">AT1</strain>
    </source>
</reference>